<comment type="subcellular location">
    <subcellularLocation>
        <location evidence="1">Membrane</location>
        <topology evidence="1">Multi-pass membrane protein</topology>
    </subcellularLocation>
</comment>
<evidence type="ECO:0000256" key="3">
    <source>
        <dbReference type="ARBA" id="ARBA00022989"/>
    </source>
</evidence>
<dbReference type="InterPro" id="IPR019109">
    <property type="entry name" value="MamF_MmsF"/>
</dbReference>
<dbReference type="Proteomes" id="UP000239800">
    <property type="component" value="Unassembled WGS sequence"/>
</dbReference>
<keyword evidence="2 5" id="KW-0812">Transmembrane</keyword>
<feature type="transmembrane region" description="Helical" evidence="5">
    <location>
        <begin position="61"/>
        <end position="87"/>
    </location>
</feature>
<evidence type="ECO:0000256" key="5">
    <source>
        <dbReference type="SAM" id="Phobius"/>
    </source>
</evidence>
<evidence type="ECO:0008006" key="8">
    <source>
        <dbReference type="Google" id="ProtNLM"/>
    </source>
</evidence>
<comment type="caution">
    <text evidence="6">The sequence shown here is derived from an EMBL/GenBank/DDBJ whole genome shotgun (WGS) entry which is preliminary data.</text>
</comment>
<feature type="transmembrane region" description="Helical" evidence="5">
    <location>
        <begin position="107"/>
        <end position="131"/>
    </location>
</feature>
<evidence type="ECO:0000256" key="4">
    <source>
        <dbReference type="ARBA" id="ARBA00023136"/>
    </source>
</evidence>
<name>A0A2S7KPV4_9FLAO</name>
<proteinExistence type="predicted"/>
<evidence type="ECO:0000256" key="1">
    <source>
        <dbReference type="ARBA" id="ARBA00004141"/>
    </source>
</evidence>
<keyword evidence="4 5" id="KW-0472">Membrane</keyword>
<dbReference type="OrthoDB" id="9808930at2"/>
<sequence>METNPSENEKNIAALTHLSTFSKFLFPFGNFVAPLLLWTINKDKPFVNEHGRQAVNFQLSILIYTLLIGIICLPFFVIFAPDFVSLVDAIDDHWHRVTVNNITNLSGYAVLFLIVALLLLGLFVFELYAVINATVHANKGELYKYPLSIPFIKTTIENQSSNEHIS</sequence>
<dbReference type="RefSeq" id="WP_104812585.1">
    <property type="nucleotide sequence ID" value="NZ_MQUB01000001.1"/>
</dbReference>
<feature type="transmembrane region" description="Helical" evidence="5">
    <location>
        <begin position="20"/>
        <end position="40"/>
    </location>
</feature>
<dbReference type="Pfam" id="PF09685">
    <property type="entry name" value="MamF_MmsF"/>
    <property type="match status" value="1"/>
</dbReference>
<dbReference type="EMBL" id="MQUB01000001">
    <property type="protein sequence ID" value="PQB04659.1"/>
    <property type="molecule type" value="Genomic_DNA"/>
</dbReference>
<evidence type="ECO:0000256" key="2">
    <source>
        <dbReference type="ARBA" id="ARBA00022692"/>
    </source>
</evidence>
<organism evidence="6 7">
    <name type="scientific">Aureitalea marina</name>
    <dbReference type="NCBI Taxonomy" id="930804"/>
    <lineage>
        <taxon>Bacteria</taxon>
        <taxon>Pseudomonadati</taxon>
        <taxon>Bacteroidota</taxon>
        <taxon>Flavobacteriia</taxon>
        <taxon>Flavobacteriales</taxon>
        <taxon>Flavobacteriaceae</taxon>
        <taxon>Aureitalea</taxon>
    </lineage>
</organism>
<gene>
    <name evidence="6" type="ORF">BST85_06935</name>
</gene>
<evidence type="ECO:0000313" key="6">
    <source>
        <dbReference type="EMBL" id="PQB04659.1"/>
    </source>
</evidence>
<accession>A0A2S7KPV4</accession>
<evidence type="ECO:0000313" key="7">
    <source>
        <dbReference type="Proteomes" id="UP000239800"/>
    </source>
</evidence>
<dbReference type="AlphaFoldDB" id="A0A2S7KPV4"/>
<keyword evidence="7" id="KW-1185">Reference proteome</keyword>
<protein>
    <recommendedName>
        <fullName evidence="8">DUF4870 domain-containing protein</fullName>
    </recommendedName>
</protein>
<keyword evidence="3 5" id="KW-1133">Transmembrane helix</keyword>
<reference evidence="6 7" key="1">
    <citation type="submission" date="2016-11" db="EMBL/GenBank/DDBJ databases">
        <title>Trade-off between light-utilization and light-protection in marine flavobacteria.</title>
        <authorList>
            <person name="Kumagai Y."/>
        </authorList>
    </citation>
    <scope>NUCLEOTIDE SEQUENCE [LARGE SCALE GENOMIC DNA]</scope>
    <source>
        <strain evidence="6 7">NBRC 107741</strain>
    </source>
</reference>